<dbReference type="BioCyc" id="CNIT1237085:G1324-2839-MONOMER"/>
<dbReference type="Proteomes" id="UP000008037">
    <property type="component" value="Chromosome"/>
</dbReference>
<feature type="transmembrane region" description="Helical" evidence="1">
    <location>
        <begin position="17"/>
        <end position="41"/>
    </location>
</feature>
<organism evidence="2 3">
    <name type="scientific">Nitrososphaera gargensis (strain Ga9.2)</name>
    <dbReference type="NCBI Taxonomy" id="1237085"/>
    <lineage>
        <taxon>Archaea</taxon>
        <taxon>Nitrososphaerota</taxon>
        <taxon>Nitrososphaeria</taxon>
        <taxon>Nitrososphaerales</taxon>
        <taxon>Nitrososphaeraceae</taxon>
        <taxon>Nitrososphaera</taxon>
    </lineage>
</organism>
<feature type="transmembrane region" description="Helical" evidence="1">
    <location>
        <begin position="103"/>
        <end position="130"/>
    </location>
</feature>
<dbReference type="OrthoDB" id="10607at2157"/>
<accession>K0INQ0</accession>
<evidence type="ECO:0000313" key="2">
    <source>
        <dbReference type="EMBL" id="AFU59759.1"/>
    </source>
</evidence>
<dbReference type="GeneID" id="13794858"/>
<keyword evidence="1" id="KW-0812">Transmembrane</keyword>
<dbReference type="KEGG" id="nga:Ngar_c28390"/>
<reference evidence="2 3" key="1">
    <citation type="journal article" date="2012" name="Environ. Microbiol.">
        <title>The genome of the ammonia-oxidizing Candidatus Nitrososphaera gargensis: insights into metabolic versatility and environmental adaptations.</title>
        <authorList>
            <person name="Spang A."/>
            <person name="Poehlein A."/>
            <person name="Offre P."/>
            <person name="Zumbragel S."/>
            <person name="Haider S."/>
            <person name="Rychlik N."/>
            <person name="Nowka B."/>
            <person name="Schmeisser C."/>
            <person name="Lebedeva E.V."/>
            <person name="Rattei T."/>
            <person name="Bohm C."/>
            <person name="Schmid M."/>
            <person name="Galushko A."/>
            <person name="Hatzenpichler R."/>
            <person name="Weinmaier T."/>
            <person name="Daniel R."/>
            <person name="Schleper C."/>
            <person name="Spieck E."/>
            <person name="Streit W."/>
            <person name="Wagner M."/>
        </authorList>
    </citation>
    <scope>NUCLEOTIDE SEQUENCE [LARGE SCALE GENOMIC DNA]</scope>
    <source>
        <strain evidence="3">Ga9.2</strain>
    </source>
</reference>
<feature type="transmembrane region" description="Helical" evidence="1">
    <location>
        <begin position="61"/>
        <end position="83"/>
    </location>
</feature>
<proteinExistence type="predicted"/>
<dbReference type="AlphaFoldDB" id="K0INQ0"/>
<dbReference type="InParanoid" id="K0INQ0"/>
<evidence type="ECO:0000313" key="3">
    <source>
        <dbReference type="Proteomes" id="UP000008037"/>
    </source>
</evidence>
<gene>
    <name evidence="2" type="ordered locus">Ngar_c28390</name>
</gene>
<keyword evidence="3" id="KW-1185">Reference proteome</keyword>
<dbReference type="EMBL" id="CP002408">
    <property type="protein sequence ID" value="AFU59759.1"/>
    <property type="molecule type" value="Genomic_DNA"/>
</dbReference>
<keyword evidence="1" id="KW-1133">Transmembrane helix</keyword>
<name>K0INQ0_NITGG</name>
<protein>
    <submittedName>
        <fullName evidence="2">Uncharacterized protein</fullName>
    </submittedName>
</protein>
<sequence>MTARETVKKTGVWSSRFIIAAIVQGAVVMGLTISIVVAQMLVSNINIIQFLSLSFEGPAKWFFLGYILYLILVIAIAVTAVFYNHLEANLGKGIHGFRSVLAWVHLIGMNAGGAAATIGMIFAGLAGSGMLDVVAGGEELRPNPAIMDQFIVPIATSAGLLSIGVLAGGLAYISTYLKKS</sequence>
<feature type="transmembrane region" description="Helical" evidence="1">
    <location>
        <begin position="150"/>
        <end position="173"/>
    </location>
</feature>
<evidence type="ECO:0000256" key="1">
    <source>
        <dbReference type="SAM" id="Phobius"/>
    </source>
</evidence>
<dbReference type="RefSeq" id="WP_015020293.1">
    <property type="nucleotide sequence ID" value="NC_018719.1"/>
</dbReference>
<keyword evidence="1" id="KW-0472">Membrane</keyword>
<dbReference type="HOGENOM" id="CLU_117038_0_0_2"/>